<evidence type="ECO:0000256" key="6">
    <source>
        <dbReference type="HAMAP-Rule" id="MF_00361"/>
    </source>
</evidence>
<dbReference type="InterPro" id="IPR017438">
    <property type="entry name" value="ATP-NAD_kinase_N"/>
</dbReference>
<feature type="binding site" evidence="6">
    <location>
        <begin position="121"/>
        <end position="122"/>
    </location>
    <ligand>
        <name>NAD(+)</name>
        <dbReference type="ChEBI" id="CHEBI:57540"/>
    </ligand>
</feature>
<organism evidence="7 8">
    <name type="scientific">Candidatus Scatousia excrementigallinarum</name>
    <dbReference type="NCBI Taxonomy" id="2840935"/>
    <lineage>
        <taxon>Bacteria</taxon>
        <taxon>Candidatus Scatousia</taxon>
    </lineage>
</organism>
<dbReference type="Pfam" id="PF20143">
    <property type="entry name" value="NAD_kinase_C"/>
    <property type="match status" value="1"/>
</dbReference>
<evidence type="ECO:0000256" key="3">
    <source>
        <dbReference type="ARBA" id="ARBA00022857"/>
    </source>
</evidence>
<dbReference type="GO" id="GO:0046872">
    <property type="term" value="F:metal ion binding"/>
    <property type="evidence" value="ECO:0007669"/>
    <property type="project" value="UniProtKB-UniRule"/>
</dbReference>
<gene>
    <name evidence="6" type="primary">nadK</name>
    <name evidence="7" type="ORF">IAC10_00240</name>
</gene>
<dbReference type="AlphaFoldDB" id="A0A9D1JLK7"/>
<dbReference type="EMBL" id="DVIU01000008">
    <property type="protein sequence ID" value="HIS35046.1"/>
    <property type="molecule type" value="Genomic_DNA"/>
</dbReference>
<dbReference type="GO" id="GO:0003951">
    <property type="term" value="F:NAD+ kinase activity"/>
    <property type="evidence" value="ECO:0007669"/>
    <property type="project" value="UniProtKB-UniRule"/>
</dbReference>
<dbReference type="GO" id="GO:0005524">
    <property type="term" value="F:ATP binding"/>
    <property type="evidence" value="ECO:0007669"/>
    <property type="project" value="UniProtKB-KW"/>
</dbReference>
<dbReference type="InterPro" id="IPR016064">
    <property type="entry name" value="NAD/diacylglycerol_kinase_sf"/>
</dbReference>
<dbReference type="Gene3D" id="3.40.50.10330">
    <property type="entry name" value="Probable inorganic polyphosphate/atp-NAD kinase, domain 1"/>
    <property type="match status" value="1"/>
</dbReference>
<evidence type="ECO:0000256" key="2">
    <source>
        <dbReference type="ARBA" id="ARBA00022777"/>
    </source>
</evidence>
<dbReference type="Pfam" id="PF01513">
    <property type="entry name" value="NAD_kinase"/>
    <property type="match status" value="1"/>
</dbReference>
<name>A0A9D1JLK7_9BACT</name>
<feature type="binding site" evidence="6">
    <location>
        <begin position="56"/>
        <end position="57"/>
    </location>
    <ligand>
        <name>NAD(+)</name>
        <dbReference type="ChEBI" id="CHEBI:57540"/>
    </ligand>
</feature>
<dbReference type="InterPro" id="IPR017437">
    <property type="entry name" value="ATP-NAD_kinase_PpnK-typ_C"/>
</dbReference>
<keyword evidence="6" id="KW-0547">Nucleotide-binding</keyword>
<keyword evidence="2 6" id="KW-0418">Kinase</keyword>
<proteinExistence type="inferred from homology"/>
<reference evidence="7" key="1">
    <citation type="submission" date="2020-10" db="EMBL/GenBank/DDBJ databases">
        <authorList>
            <person name="Gilroy R."/>
        </authorList>
    </citation>
    <scope>NUCLEOTIDE SEQUENCE</scope>
    <source>
        <strain evidence="7">6276</strain>
    </source>
</reference>
<evidence type="ECO:0000313" key="8">
    <source>
        <dbReference type="Proteomes" id="UP000823928"/>
    </source>
</evidence>
<dbReference type="GO" id="GO:0019674">
    <property type="term" value="P:NAD+ metabolic process"/>
    <property type="evidence" value="ECO:0007669"/>
    <property type="project" value="InterPro"/>
</dbReference>
<dbReference type="GO" id="GO:0051287">
    <property type="term" value="F:NAD binding"/>
    <property type="evidence" value="ECO:0007669"/>
    <property type="project" value="UniProtKB-ARBA"/>
</dbReference>
<comment type="caution">
    <text evidence="7">The sequence shown here is derived from an EMBL/GenBank/DDBJ whole genome shotgun (WGS) entry which is preliminary data.</text>
</comment>
<feature type="binding site" evidence="6">
    <location>
        <position position="221"/>
    </location>
    <ligand>
        <name>NAD(+)</name>
        <dbReference type="ChEBI" id="CHEBI:57540"/>
    </ligand>
</feature>
<comment type="catalytic activity">
    <reaction evidence="5 6">
        <text>NAD(+) + ATP = ADP + NADP(+) + H(+)</text>
        <dbReference type="Rhea" id="RHEA:18629"/>
        <dbReference type="ChEBI" id="CHEBI:15378"/>
        <dbReference type="ChEBI" id="CHEBI:30616"/>
        <dbReference type="ChEBI" id="CHEBI:57540"/>
        <dbReference type="ChEBI" id="CHEBI:58349"/>
        <dbReference type="ChEBI" id="CHEBI:456216"/>
        <dbReference type="EC" id="2.7.1.23"/>
    </reaction>
</comment>
<sequence length="266" mass="29173">MKNSNFAIACNPQIEHSLQVGLRLKSILNRYRVSAETLDIDNLKSGYDFIFVIGGDGTILKTARFYSKYLTPVFGINLGRLGFLSQSSEANLEKSVEQIISGNFVVEDRVMLQYENSIALNDFVVKGSAAGRTSRFTLKINNKPVCDYLADGIIISTPTGSTAYGLSAGGPVLFPSLNAFVIVPICPHTLAARPLVIPDNEIISISSCGCEKKYVISADGQEYFETSSEITIKKSSYYSKLALLDNTDFYSILRDKLHWGVSPAKI</sequence>
<feature type="binding site" evidence="6">
    <location>
        <position position="61"/>
    </location>
    <ligand>
        <name>NAD(+)</name>
        <dbReference type="ChEBI" id="CHEBI:57540"/>
    </ligand>
</feature>
<comment type="subcellular location">
    <subcellularLocation>
        <location evidence="6">Cytoplasm</location>
    </subcellularLocation>
</comment>
<comment type="caution">
    <text evidence="6">Lacks conserved residue(s) required for the propagation of feature annotation.</text>
</comment>
<feature type="binding site" evidence="6">
    <location>
        <position position="151"/>
    </location>
    <ligand>
        <name>NAD(+)</name>
        <dbReference type="ChEBI" id="CHEBI:57540"/>
    </ligand>
</feature>
<comment type="similarity">
    <text evidence="6">Belongs to the NAD kinase family.</text>
</comment>
<accession>A0A9D1JLK7</accession>
<dbReference type="Gene3D" id="2.60.200.30">
    <property type="entry name" value="Probable inorganic polyphosphate/atp-NAD kinase, domain 2"/>
    <property type="match status" value="1"/>
</dbReference>
<feature type="binding site" evidence="6">
    <location>
        <begin position="162"/>
        <end position="167"/>
    </location>
    <ligand>
        <name>NAD(+)</name>
        <dbReference type="ChEBI" id="CHEBI:57540"/>
    </ligand>
</feature>
<keyword evidence="1 6" id="KW-0808">Transferase</keyword>
<protein>
    <recommendedName>
        <fullName evidence="6">NAD kinase</fullName>
        <ecNumber evidence="6">2.7.1.23</ecNumber>
    </recommendedName>
    <alternativeName>
        <fullName evidence="6">ATP-dependent NAD kinase</fullName>
    </alternativeName>
</protein>
<keyword evidence="3 6" id="KW-0521">NADP</keyword>
<dbReference type="GO" id="GO:0005737">
    <property type="term" value="C:cytoplasm"/>
    <property type="evidence" value="ECO:0007669"/>
    <property type="project" value="UniProtKB-SubCell"/>
</dbReference>
<reference evidence="7" key="2">
    <citation type="journal article" date="2021" name="PeerJ">
        <title>Extensive microbial diversity within the chicken gut microbiome revealed by metagenomics and culture.</title>
        <authorList>
            <person name="Gilroy R."/>
            <person name="Ravi A."/>
            <person name="Getino M."/>
            <person name="Pursley I."/>
            <person name="Horton D.L."/>
            <person name="Alikhan N.F."/>
            <person name="Baker D."/>
            <person name="Gharbi K."/>
            <person name="Hall N."/>
            <person name="Watson M."/>
            <person name="Adriaenssens E.M."/>
            <person name="Foster-Nyarko E."/>
            <person name="Jarju S."/>
            <person name="Secka A."/>
            <person name="Antonio M."/>
            <person name="Oren A."/>
            <person name="Chaudhuri R.R."/>
            <person name="La Ragione R."/>
            <person name="Hildebrand F."/>
            <person name="Pallen M.J."/>
        </authorList>
    </citation>
    <scope>NUCLEOTIDE SEQUENCE</scope>
    <source>
        <strain evidence="7">6276</strain>
    </source>
</reference>
<dbReference type="SUPFAM" id="SSF111331">
    <property type="entry name" value="NAD kinase/diacylglycerol kinase-like"/>
    <property type="match status" value="1"/>
</dbReference>
<dbReference type="Proteomes" id="UP000823928">
    <property type="component" value="Unassembled WGS sequence"/>
</dbReference>
<comment type="cofactor">
    <cofactor evidence="6">
        <name>a divalent metal cation</name>
        <dbReference type="ChEBI" id="CHEBI:60240"/>
    </cofactor>
</comment>
<dbReference type="PANTHER" id="PTHR20275">
    <property type="entry name" value="NAD KINASE"/>
    <property type="match status" value="1"/>
</dbReference>
<evidence type="ECO:0000256" key="4">
    <source>
        <dbReference type="ARBA" id="ARBA00023027"/>
    </source>
</evidence>
<keyword evidence="4 6" id="KW-0520">NAD</keyword>
<evidence type="ECO:0000256" key="5">
    <source>
        <dbReference type="ARBA" id="ARBA00047925"/>
    </source>
</evidence>
<evidence type="ECO:0000256" key="1">
    <source>
        <dbReference type="ARBA" id="ARBA00022679"/>
    </source>
</evidence>
<feature type="active site" description="Proton acceptor" evidence="6">
    <location>
        <position position="56"/>
    </location>
</feature>
<evidence type="ECO:0000313" key="7">
    <source>
        <dbReference type="EMBL" id="HIS35046.1"/>
    </source>
</evidence>
<dbReference type="HAMAP" id="MF_00361">
    <property type="entry name" value="NAD_kinase"/>
    <property type="match status" value="1"/>
</dbReference>
<keyword evidence="6" id="KW-0067">ATP-binding</keyword>
<dbReference type="InterPro" id="IPR002504">
    <property type="entry name" value="NADK"/>
</dbReference>
<feature type="binding site" evidence="6">
    <location>
        <position position="132"/>
    </location>
    <ligand>
        <name>NAD(+)</name>
        <dbReference type="ChEBI" id="CHEBI:57540"/>
    </ligand>
</feature>
<dbReference type="EC" id="2.7.1.23" evidence="6"/>
<comment type="function">
    <text evidence="6">Involved in the regulation of the intracellular balance of NAD and NADP, and is a key enzyme in the biosynthesis of NADP. Catalyzes specifically the phosphorylation on 2'-hydroxyl of the adenosine moiety of NAD to yield NADP.</text>
</comment>
<dbReference type="GO" id="GO:0006741">
    <property type="term" value="P:NADP+ biosynthetic process"/>
    <property type="evidence" value="ECO:0007669"/>
    <property type="project" value="UniProtKB-UniRule"/>
</dbReference>
<dbReference type="PANTHER" id="PTHR20275:SF0">
    <property type="entry name" value="NAD KINASE"/>
    <property type="match status" value="1"/>
</dbReference>
<keyword evidence="6" id="KW-0963">Cytoplasm</keyword>